<proteinExistence type="predicted"/>
<sequence>MLIPRNTTTPPVLLTRELKEGSPWKVVIFLTVTISGICLIIAMGTLWRKWLDRRAARARERRRLEAVHAPEAPDTNPSGGTMLLASTNPGTTEPLETLTHPRYRYDGAPSPPPAYNSLVPNVQPSAPPDASSVPAAHISSSNSPRQPISVHLQEGGQIKKLNPNC</sequence>
<dbReference type="Proteomes" id="UP000027222">
    <property type="component" value="Unassembled WGS sequence"/>
</dbReference>
<keyword evidence="2" id="KW-1133">Transmembrane helix</keyword>
<keyword evidence="2" id="KW-0812">Transmembrane</keyword>
<accession>A0A067SRT3</accession>
<gene>
    <name evidence="3" type="ORF">GALMADRAFT_144703</name>
</gene>
<dbReference type="AlphaFoldDB" id="A0A067SRT3"/>
<feature type="region of interest" description="Disordered" evidence="1">
    <location>
        <begin position="65"/>
        <end position="156"/>
    </location>
</feature>
<keyword evidence="4" id="KW-1185">Reference proteome</keyword>
<keyword evidence="2" id="KW-0472">Membrane</keyword>
<protein>
    <submittedName>
        <fullName evidence="3">Uncharacterized protein</fullName>
    </submittedName>
</protein>
<feature type="transmembrane region" description="Helical" evidence="2">
    <location>
        <begin position="26"/>
        <end position="47"/>
    </location>
</feature>
<feature type="compositionally biased region" description="Polar residues" evidence="1">
    <location>
        <begin position="75"/>
        <end position="91"/>
    </location>
</feature>
<evidence type="ECO:0000256" key="2">
    <source>
        <dbReference type="SAM" id="Phobius"/>
    </source>
</evidence>
<evidence type="ECO:0000256" key="1">
    <source>
        <dbReference type="SAM" id="MobiDB-lite"/>
    </source>
</evidence>
<evidence type="ECO:0000313" key="4">
    <source>
        <dbReference type="Proteomes" id="UP000027222"/>
    </source>
</evidence>
<dbReference type="HOGENOM" id="CLU_1610864_0_0_1"/>
<name>A0A067SRT3_GALM3</name>
<organism evidence="3 4">
    <name type="scientific">Galerina marginata (strain CBS 339.88)</name>
    <dbReference type="NCBI Taxonomy" id="685588"/>
    <lineage>
        <taxon>Eukaryota</taxon>
        <taxon>Fungi</taxon>
        <taxon>Dikarya</taxon>
        <taxon>Basidiomycota</taxon>
        <taxon>Agaricomycotina</taxon>
        <taxon>Agaricomycetes</taxon>
        <taxon>Agaricomycetidae</taxon>
        <taxon>Agaricales</taxon>
        <taxon>Agaricineae</taxon>
        <taxon>Strophariaceae</taxon>
        <taxon>Galerina</taxon>
    </lineage>
</organism>
<reference evidence="4" key="1">
    <citation type="journal article" date="2014" name="Proc. Natl. Acad. Sci. U.S.A.">
        <title>Extensive sampling of basidiomycete genomes demonstrates inadequacy of the white-rot/brown-rot paradigm for wood decay fungi.</title>
        <authorList>
            <person name="Riley R."/>
            <person name="Salamov A.A."/>
            <person name="Brown D.W."/>
            <person name="Nagy L.G."/>
            <person name="Floudas D."/>
            <person name="Held B.W."/>
            <person name="Levasseur A."/>
            <person name="Lombard V."/>
            <person name="Morin E."/>
            <person name="Otillar R."/>
            <person name="Lindquist E.A."/>
            <person name="Sun H."/>
            <person name="LaButti K.M."/>
            <person name="Schmutz J."/>
            <person name="Jabbour D."/>
            <person name="Luo H."/>
            <person name="Baker S.E."/>
            <person name="Pisabarro A.G."/>
            <person name="Walton J.D."/>
            <person name="Blanchette R.A."/>
            <person name="Henrissat B."/>
            <person name="Martin F."/>
            <person name="Cullen D."/>
            <person name="Hibbett D.S."/>
            <person name="Grigoriev I.V."/>
        </authorList>
    </citation>
    <scope>NUCLEOTIDE SEQUENCE [LARGE SCALE GENOMIC DNA]</scope>
    <source>
        <strain evidence="4">CBS 339.88</strain>
    </source>
</reference>
<evidence type="ECO:0000313" key="3">
    <source>
        <dbReference type="EMBL" id="KDR70404.1"/>
    </source>
</evidence>
<dbReference type="EMBL" id="KL142397">
    <property type="protein sequence ID" value="KDR70404.1"/>
    <property type="molecule type" value="Genomic_DNA"/>
</dbReference>